<sequence>MKMFRFYFVPLLLFFAVNAFAENGVIKKRGGGGFSCKDQPQHLLRSSNLVDNHIMTSYPYESCQTPPNKVSTFASDDVVVNWTSLPEVNEGDEVEWIWYNPCGEEIYYYQYVFDSSASGGNSCTWGWFELHEHFGTWSVKYYFNGKYQYTDFFKVVNVLDIIGIRDVINLHDSFIQKNDWSVVVIDNTLDETVSGLNVVETHCISEEYDGMEELNLTQLCRDEDGNKTAYSNNIHLDPEWRKSDHGTTVTKLISQLTNSNIIFYQAGYIQNAREDDDAEVDDNNEWQIEVDPNNEGRPDSSEPEVIVTENNTFAALEAVLERVINGEKIAAVNISSGSRKYTTGFSSDDDLTGYGKKIKKIVKQLGNHGVAVIYSAGNLSKEDDPSSGITTLAALPDTIAVGAASVEEGEVIISNTSRTSEALTLFAPGKYLKVDFNGNVLNSGIKLVSGTSFSAPIVTAAWSNLKSKTVENANWDLQTGPMVSQILWAFSTSSDIQLEISPGVSRSLIDVDSAFDNLGNAGDVTPPELDDKVLLDTTNNNFSWSYVPNATYYVHYVKDSTGKKSFDIRWAHELGCMPLPENAIPENYTCRLNQVLTNAKAYSYGEAIWGVRSFNQDNLGSTWNISDDTAIDEVFIIPSQIDE</sequence>
<dbReference type="GO" id="GO:0004252">
    <property type="term" value="F:serine-type endopeptidase activity"/>
    <property type="evidence" value="ECO:0007669"/>
    <property type="project" value="InterPro"/>
</dbReference>
<feature type="domain" description="Peptidase S8/S53" evidence="5">
    <location>
        <begin position="309"/>
        <end position="468"/>
    </location>
</feature>
<evidence type="ECO:0000313" key="7">
    <source>
        <dbReference type="Proteomes" id="UP000199608"/>
    </source>
</evidence>
<keyword evidence="1" id="KW-0645">Protease</keyword>
<dbReference type="RefSeq" id="WP_092238767.1">
    <property type="nucleotide sequence ID" value="NZ_FNLL01000035.1"/>
</dbReference>
<dbReference type="GO" id="GO:0006508">
    <property type="term" value="P:proteolysis"/>
    <property type="evidence" value="ECO:0007669"/>
    <property type="project" value="UniProtKB-KW"/>
</dbReference>
<evidence type="ECO:0000256" key="1">
    <source>
        <dbReference type="ARBA" id="ARBA00022670"/>
    </source>
</evidence>
<evidence type="ECO:0000256" key="3">
    <source>
        <dbReference type="ARBA" id="ARBA00022825"/>
    </source>
</evidence>
<organism evidence="6 7">
    <name type="scientific">Desulfobacula phenolica</name>
    <dbReference type="NCBI Taxonomy" id="90732"/>
    <lineage>
        <taxon>Bacteria</taxon>
        <taxon>Pseudomonadati</taxon>
        <taxon>Thermodesulfobacteriota</taxon>
        <taxon>Desulfobacteria</taxon>
        <taxon>Desulfobacterales</taxon>
        <taxon>Desulfobacteraceae</taxon>
        <taxon>Desulfobacula</taxon>
    </lineage>
</organism>
<keyword evidence="2" id="KW-0378">Hydrolase</keyword>
<dbReference type="SUPFAM" id="SSF52743">
    <property type="entry name" value="Subtilisin-like"/>
    <property type="match status" value="1"/>
</dbReference>
<reference evidence="7" key="1">
    <citation type="submission" date="2016-10" db="EMBL/GenBank/DDBJ databases">
        <authorList>
            <person name="Varghese N."/>
            <person name="Submissions S."/>
        </authorList>
    </citation>
    <scope>NUCLEOTIDE SEQUENCE [LARGE SCALE GENOMIC DNA]</scope>
    <source>
        <strain evidence="7">DSM 3384</strain>
    </source>
</reference>
<protein>
    <submittedName>
        <fullName evidence="6">Subtilase family protein</fullName>
    </submittedName>
</protein>
<evidence type="ECO:0000256" key="4">
    <source>
        <dbReference type="SAM" id="SignalP"/>
    </source>
</evidence>
<accession>A0A1H2KEK6</accession>
<dbReference type="PROSITE" id="PS00138">
    <property type="entry name" value="SUBTILASE_SER"/>
    <property type="match status" value="1"/>
</dbReference>
<dbReference type="CDD" id="cd00306">
    <property type="entry name" value="Peptidases_S8_S53"/>
    <property type="match status" value="1"/>
</dbReference>
<proteinExistence type="predicted"/>
<dbReference type="AlphaFoldDB" id="A0A1H2KEK6"/>
<dbReference type="InterPro" id="IPR023828">
    <property type="entry name" value="Peptidase_S8_Ser-AS"/>
</dbReference>
<keyword evidence="3" id="KW-0720">Serine protease</keyword>
<gene>
    <name evidence="6" type="ORF">SAMN04487931_1352</name>
</gene>
<name>A0A1H2KEK6_9BACT</name>
<feature type="chain" id="PRO_5011679067" evidence="4">
    <location>
        <begin position="22"/>
        <end position="643"/>
    </location>
</feature>
<evidence type="ECO:0000259" key="5">
    <source>
        <dbReference type="Pfam" id="PF00082"/>
    </source>
</evidence>
<keyword evidence="4" id="KW-0732">Signal</keyword>
<evidence type="ECO:0000256" key="2">
    <source>
        <dbReference type="ARBA" id="ARBA00022801"/>
    </source>
</evidence>
<feature type="signal peptide" evidence="4">
    <location>
        <begin position="1"/>
        <end position="21"/>
    </location>
</feature>
<dbReference type="Proteomes" id="UP000199608">
    <property type="component" value="Unassembled WGS sequence"/>
</dbReference>
<dbReference type="Gene3D" id="3.40.50.200">
    <property type="entry name" value="Peptidase S8/S53 domain"/>
    <property type="match status" value="1"/>
</dbReference>
<dbReference type="InterPro" id="IPR000209">
    <property type="entry name" value="Peptidase_S8/S53_dom"/>
</dbReference>
<dbReference type="Pfam" id="PF00082">
    <property type="entry name" value="Peptidase_S8"/>
    <property type="match status" value="1"/>
</dbReference>
<keyword evidence="7" id="KW-1185">Reference proteome</keyword>
<dbReference type="InterPro" id="IPR036852">
    <property type="entry name" value="Peptidase_S8/S53_dom_sf"/>
</dbReference>
<dbReference type="EMBL" id="FNLL01000035">
    <property type="protein sequence ID" value="SDU66868.1"/>
    <property type="molecule type" value="Genomic_DNA"/>
</dbReference>
<evidence type="ECO:0000313" key="6">
    <source>
        <dbReference type="EMBL" id="SDU66868.1"/>
    </source>
</evidence>